<reference evidence="2 3" key="1">
    <citation type="submission" date="2014-04" db="EMBL/GenBank/DDBJ databases">
        <title>Evolutionary Origins and Diversification of the Mycorrhizal Mutualists.</title>
        <authorList>
            <consortium name="DOE Joint Genome Institute"/>
            <consortium name="Mycorrhizal Genomics Consortium"/>
            <person name="Kohler A."/>
            <person name="Kuo A."/>
            <person name="Nagy L.G."/>
            <person name="Floudas D."/>
            <person name="Copeland A."/>
            <person name="Barry K.W."/>
            <person name="Cichocki N."/>
            <person name="Veneault-Fourrey C."/>
            <person name="LaButti K."/>
            <person name="Lindquist E.A."/>
            <person name="Lipzen A."/>
            <person name="Lundell T."/>
            <person name="Morin E."/>
            <person name="Murat C."/>
            <person name="Riley R."/>
            <person name="Ohm R."/>
            <person name="Sun H."/>
            <person name="Tunlid A."/>
            <person name="Henrissat B."/>
            <person name="Grigoriev I.V."/>
            <person name="Hibbett D.S."/>
            <person name="Martin F."/>
        </authorList>
    </citation>
    <scope>NUCLEOTIDE SEQUENCE [LARGE SCALE GENOMIC DNA]</scope>
    <source>
        <strain evidence="2 3">MD-312</strain>
    </source>
</reference>
<feature type="region of interest" description="Disordered" evidence="1">
    <location>
        <begin position="88"/>
        <end position="119"/>
    </location>
</feature>
<dbReference type="OrthoDB" id="74314at2759"/>
<dbReference type="HOGENOM" id="CLU_2061798_0_0_1"/>
<feature type="compositionally biased region" description="Pro residues" evidence="1">
    <location>
        <begin position="109"/>
        <end position="119"/>
    </location>
</feature>
<dbReference type="AlphaFoldDB" id="A0A0C9WAK5"/>
<dbReference type="Proteomes" id="UP000053820">
    <property type="component" value="Unassembled WGS sequence"/>
</dbReference>
<feature type="compositionally biased region" description="Low complexity" evidence="1">
    <location>
        <begin position="88"/>
        <end position="108"/>
    </location>
</feature>
<proteinExistence type="predicted"/>
<evidence type="ECO:0000256" key="1">
    <source>
        <dbReference type="SAM" id="MobiDB-lite"/>
    </source>
</evidence>
<evidence type="ECO:0000313" key="2">
    <source>
        <dbReference type="EMBL" id="KIJ60172.1"/>
    </source>
</evidence>
<gene>
    <name evidence="2" type="ORF">HYDPIDRAFT_43445</name>
</gene>
<protein>
    <submittedName>
        <fullName evidence="2">Uncharacterized protein</fullName>
    </submittedName>
</protein>
<organism evidence="2 3">
    <name type="scientific">Hydnomerulius pinastri MD-312</name>
    <dbReference type="NCBI Taxonomy" id="994086"/>
    <lineage>
        <taxon>Eukaryota</taxon>
        <taxon>Fungi</taxon>
        <taxon>Dikarya</taxon>
        <taxon>Basidiomycota</taxon>
        <taxon>Agaricomycotina</taxon>
        <taxon>Agaricomycetes</taxon>
        <taxon>Agaricomycetidae</taxon>
        <taxon>Boletales</taxon>
        <taxon>Boletales incertae sedis</taxon>
        <taxon>Leucogyrophana</taxon>
    </lineage>
</organism>
<sequence>MVWLAGYGFKCVMLTYYPDSGKPFVPINVSEGTVDWKASIQAIRNLIGAFSASAMQFSLVSLCSHYFLDPKLPRRYPITDALSLAKSAPPSTSAILPSSLSPSSDPSCAPKPKPSPPPS</sequence>
<keyword evidence="3" id="KW-1185">Reference proteome</keyword>
<evidence type="ECO:0000313" key="3">
    <source>
        <dbReference type="Proteomes" id="UP000053820"/>
    </source>
</evidence>
<dbReference type="EMBL" id="KN839875">
    <property type="protein sequence ID" value="KIJ60172.1"/>
    <property type="molecule type" value="Genomic_DNA"/>
</dbReference>
<accession>A0A0C9WAK5</accession>
<name>A0A0C9WAK5_9AGAM</name>